<reference evidence="3 4" key="1">
    <citation type="submission" date="2024-01" db="EMBL/GenBank/DDBJ databases">
        <title>Genome assemblies of Stephania.</title>
        <authorList>
            <person name="Yang L."/>
        </authorList>
    </citation>
    <scope>NUCLEOTIDE SEQUENCE [LARGE SCALE GENOMIC DNA]</scope>
    <source>
        <strain evidence="3">JXDWG</strain>
        <tissue evidence="3">Leaf</tissue>
    </source>
</reference>
<dbReference type="AlphaFoldDB" id="A0AAP0IBX7"/>
<gene>
    <name evidence="3" type="ORF">Scep_019781</name>
</gene>
<dbReference type="Pfam" id="PF12776">
    <property type="entry name" value="Myb_DNA-bind_3"/>
    <property type="match status" value="1"/>
</dbReference>
<name>A0AAP0IBX7_9MAGN</name>
<evidence type="ECO:0000256" key="1">
    <source>
        <dbReference type="SAM" id="MobiDB-lite"/>
    </source>
</evidence>
<protein>
    <recommendedName>
        <fullName evidence="2">Myb/SANT-like domain-containing protein</fullName>
    </recommendedName>
</protein>
<feature type="domain" description="Myb/SANT-like" evidence="2">
    <location>
        <begin position="63"/>
        <end position="164"/>
    </location>
</feature>
<dbReference type="PANTHER" id="PTHR46250">
    <property type="entry name" value="MYB/SANT-LIKE DNA-BINDING DOMAIN PROTEIN-RELATED"/>
    <property type="match status" value="1"/>
</dbReference>
<sequence>MEKAGLQQVTRRGGFQRPRKASTSEPQPLKLLKQSSLAARKGKGKANMPREPGEETKVYRHAWTHTEKATLVHAMYEMVGLGVYKCDNGFKPGYLNHLEEMLKISCPTSGIKAKPHIESKVKVMKKHWSIVNDMNLGIKHGSSGFGFDSNTKKVTAPLDLWDEYLKL</sequence>
<comment type="caution">
    <text evidence="3">The sequence shown here is derived from an EMBL/GenBank/DDBJ whole genome shotgun (WGS) entry which is preliminary data.</text>
</comment>
<dbReference type="PANTHER" id="PTHR46250:SF17">
    <property type="entry name" value="MYB_SANT-LIKE DOMAIN-CONTAINING PROTEIN"/>
    <property type="match status" value="1"/>
</dbReference>
<organism evidence="3 4">
    <name type="scientific">Stephania cephalantha</name>
    <dbReference type="NCBI Taxonomy" id="152367"/>
    <lineage>
        <taxon>Eukaryota</taxon>
        <taxon>Viridiplantae</taxon>
        <taxon>Streptophyta</taxon>
        <taxon>Embryophyta</taxon>
        <taxon>Tracheophyta</taxon>
        <taxon>Spermatophyta</taxon>
        <taxon>Magnoliopsida</taxon>
        <taxon>Ranunculales</taxon>
        <taxon>Menispermaceae</taxon>
        <taxon>Menispermoideae</taxon>
        <taxon>Cissampelideae</taxon>
        <taxon>Stephania</taxon>
    </lineage>
</organism>
<keyword evidence="4" id="KW-1185">Reference proteome</keyword>
<dbReference type="EMBL" id="JBBNAG010000008">
    <property type="protein sequence ID" value="KAK9112262.1"/>
    <property type="molecule type" value="Genomic_DNA"/>
</dbReference>
<evidence type="ECO:0000313" key="4">
    <source>
        <dbReference type="Proteomes" id="UP001419268"/>
    </source>
</evidence>
<dbReference type="InterPro" id="IPR024752">
    <property type="entry name" value="Myb/SANT-like_dom"/>
</dbReference>
<accession>A0AAP0IBX7</accession>
<evidence type="ECO:0000259" key="2">
    <source>
        <dbReference type="Pfam" id="PF12776"/>
    </source>
</evidence>
<evidence type="ECO:0000313" key="3">
    <source>
        <dbReference type="EMBL" id="KAK9112262.1"/>
    </source>
</evidence>
<proteinExistence type="predicted"/>
<feature type="region of interest" description="Disordered" evidence="1">
    <location>
        <begin position="1"/>
        <end position="54"/>
    </location>
</feature>
<dbReference type="Proteomes" id="UP001419268">
    <property type="component" value="Unassembled WGS sequence"/>
</dbReference>